<gene>
    <name evidence="1" type="ORF">CIRG_08696</name>
</gene>
<dbReference type="EMBL" id="DS028098">
    <property type="protein sequence ID" value="KMP09015.1"/>
    <property type="molecule type" value="Genomic_DNA"/>
</dbReference>
<dbReference type="AlphaFoldDB" id="A0A0J6YMV9"/>
<organism evidence="1 2">
    <name type="scientific">Coccidioides immitis RMSCC 2394</name>
    <dbReference type="NCBI Taxonomy" id="404692"/>
    <lineage>
        <taxon>Eukaryota</taxon>
        <taxon>Fungi</taxon>
        <taxon>Dikarya</taxon>
        <taxon>Ascomycota</taxon>
        <taxon>Pezizomycotina</taxon>
        <taxon>Eurotiomycetes</taxon>
        <taxon>Eurotiomycetidae</taxon>
        <taxon>Onygenales</taxon>
        <taxon>Onygenaceae</taxon>
        <taxon>Coccidioides</taxon>
    </lineage>
</organism>
<accession>A0A0J6YMV9</accession>
<reference evidence="2" key="1">
    <citation type="journal article" date="2010" name="Genome Res.">
        <title>Population genomic sequencing of Coccidioides fungi reveals recent hybridization and transposon control.</title>
        <authorList>
            <person name="Neafsey D.E."/>
            <person name="Barker B.M."/>
            <person name="Sharpton T.J."/>
            <person name="Stajich J.E."/>
            <person name="Park D.J."/>
            <person name="Whiston E."/>
            <person name="Hung C.-Y."/>
            <person name="McMahan C."/>
            <person name="White J."/>
            <person name="Sykes S."/>
            <person name="Heiman D."/>
            <person name="Young S."/>
            <person name="Zeng Q."/>
            <person name="Abouelleil A."/>
            <person name="Aftuck L."/>
            <person name="Bessette D."/>
            <person name="Brown A."/>
            <person name="FitzGerald M."/>
            <person name="Lui A."/>
            <person name="Macdonald J.P."/>
            <person name="Priest M."/>
            <person name="Orbach M.J."/>
            <person name="Galgiani J.N."/>
            <person name="Kirkland T.N."/>
            <person name="Cole G.T."/>
            <person name="Birren B.W."/>
            <person name="Henn M.R."/>
            <person name="Taylor J.W."/>
            <person name="Rounsley S.D."/>
        </authorList>
    </citation>
    <scope>NUCLEOTIDE SEQUENCE [LARGE SCALE GENOMIC DNA]</scope>
    <source>
        <strain evidence="2">RMSCC 2394</strain>
    </source>
</reference>
<sequence>MASHRHSQCFEGIINFSIPEPLAEDQGSHSQRRFYNNVNSNSTKDGFSRPLLVRSTCGFSRSGLSKAGLVPFKRVFFKPVELSFADGYINSDDELCQALIAIAALLPDYFYLPDLSLIHRPATLIC</sequence>
<dbReference type="Proteomes" id="UP000054565">
    <property type="component" value="Unassembled WGS sequence"/>
</dbReference>
<evidence type="ECO:0000313" key="1">
    <source>
        <dbReference type="EMBL" id="KMP09015.1"/>
    </source>
</evidence>
<evidence type="ECO:0000313" key="2">
    <source>
        <dbReference type="Proteomes" id="UP000054565"/>
    </source>
</evidence>
<protein>
    <submittedName>
        <fullName evidence="1">Uncharacterized protein</fullName>
    </submittedName>
</protein>
<proteinExistence type="predicted"/>
<name>A0A0J6YMV9_COCIT</name>
<dbReference type="STRING" id="404692.A0A0J6YMV9"/>